<sequence>MARRDSASGFTYFAETIALVSQGQPGHIVDRLIAERGERIVRHPLWPVMRPFLYTVLNYRKAIEFADNVANLPGFHAFQYLSDVLALDIRVRNVERIPQTGGFLLVSNHPTGIADGVAVFDLLKQRRPDMMFFANRDAIRVNPRLVEMVIPVEWRDDYKTKLKARETLQVTNRAIAEGKATVLFPSGRIAYWADGRLNERPWKTSAVGFARKYNLPILPVHMTARNSGLFYWLAKWSTELRDMTVFHELLNKKGNVFDFTIGNLIGPDALDGDPAEVTRALEQHTVFDLARDGDAAFTAVPSREPIAKDDVAL</sequence>
<dbReference type="RefSeq" id="WP_018328652.1">
    <property type="nucleotide sequence ID" value="NZ_JACHBK010000007.1"/>
</dbReference>
<proteinExistence type="predicted"/>
<keyword evidence="3" id="KW-1185">Reference proteome</keyword>
<organism evidence="2 3">
    <name type="scientific">Rhizobium giardinii</name>
    <dbReference type="NCBI Taxonomy" id="56731"/>
    <lineage>
        <taxon>Bacteria</taxon>
        <taxon>Pseudomonadati</taxon>
        <taxon>Pseudomonadota</taxon>
        <taxon>Alphaproteobacteria</taxon>
        <taxon>Hyphomicrobiales</taxon>
        <taxon>Rhizobiaceae</taxon>
        <taxon>Rhizobium/Agrobacterium group</taxon>
        <taxon>Rhizobium</taxon>
    </lineage>
</organism>
<reference evidence="2 3" key="1">
    <citation type="submission" date="2020-08" db="EMBL/GenBank/DDBJ databases">
        <title>Genomic Encyclopedia of Type Strains, Phase IV (KMG-V): Genome sequencing to study the core and pangenomes of soil and plant-associated prokaryotes.</title>
        <authorList>
            <person name="Whitman W."/>
        </authorList>
    </citation>
    <scope>NUCLEOTIDE SEQUENCE [LARGE SCALE GENOMIC DNA]</scope>
    <source>
        <strain evidence="2 3">SEMIA 4084</strain>
    </source>
</reference>
<gene>
    <name evidence="2" type="ORF">GGD55_003285</name>
</gene>
<dbReference type="SUPFAM" id="SSF69593">
    <property type="entry name" value="Glycerol-3-phosphate (1)-acyltransferase"/>
    <property type="match status" value="1"/>
</dbReference>
<evidence type="ECO:0000313" key="3">
    <source>
        <dbReference type="Proteomes" id="UP000585507"/>
    </source>
</evidence>
<dbReference type="SMART" id="SM00563">
    <property type="entry name" value="PlsC"/>
    <property type="match status" value="1"/>
</dbReference>
<dbReference type="AlphaFoldDB" id="A0A7W8UD69"/>
<name>A0A7W8UD69_9HYPH</name>
<dbReference type="Pfam" id="PF01553">
    <property type="entry name" value="Acyltransferase"/>
    <property type="match status" value="1"/>
</dbReference>
<comment type="caution">
    <text evidence="2">The sequence shown here is derived from an EMBL/GenBank/DDBJ whole genome shotgun (WGS) entry which is preliminary data.</text>
</comment>
<dbReference type="GO" id="GO:0016746">
    <property type="term" value="F:acyltransferase activity"/>
    <property type="evidence" value="ECO:0007669"/>
    <property type="project" value="InterPro"/>
</dbReference>
<evidence type="ECO:0000313" key="2">
    <source>
        <dbReference type="EMBL" id="MBB5536574.1"/>
    </source>
</evidence>
<evidence type="ECO:0000259" key="1">
    <source>
        <dbReference type="SMART" id="SM00563"/>
    </source>
</evidence>
<feature type="domain" description="Phospholipid/glycerol acyltransferase" evidence="1">
    <location>
        <begin position="103"/>
        <end position="225"/>
    </location>
</feature>
<dbReference type="Proteomes" id="UP000585507">
    <property type="component" value="Unassembled WGS sequence"/>
</dbReference>
<dbReference type="InterPro" id="IPR002123">
    <property type="entry name" value="Plipid/glycerol_acylTrfase"/>
</dbReference>
<protein>
    <submittedName>
        <fullName evidence="2">Putative hemolysin</fullName>
    </submittedName>
</protein>
<accession>A0A7W8UD69</accession>
<dbReference type="EMBL" id="JACHBK010000007">
    <property type="protein sequence ID" value="MBB5536574.1"/>
    <property type="molecule type" value="Genomic_DNA"/>
</dbReference>